<keyword evidence="7" id="KW-0732">Signal</keyword>
<dbReference type="PANTHER" id="PTHR42852">
    <property type="entry name" value="THIOL:DISULFIDE INTERCHANGE PROTEIN DSBE"/>
    <property type="match status" value="1"/>
</dbReference>
<dbReference type="CDD" id="cd02966">
    <property type="entry name" value="TlpA_like_family"/>
    <property type="match status" value="1"/>
</dbReference>
<keyword evidence="5" id="KW-0676">Redox-active center</keyword>
<protein>
    <submittedName>
        <fullName evidence="9">Thiol-disulfide isomerase/thioredoxin</fullName>
    </submittedName>
</protein>
<evidence type="ECO:0000259" key="8">
    <source>
        <dbReference type="PROSITE" id="PS51352"/>
    </source>
</evidence>
<reference evidence="9 10" key="1">
    <citation type="submission" date="2019-02" db="EMBL/GenBank/DDBJ databases">
        <title>Sequencing the genomes of 1000 actinobacteria strains.</title>
        <authorList>
            <person name="Klenk H.-P."/>
        </authorList>
    </citation>
    <scope>NUCLEOTIDE SEQUENCE [LARGE SCALE GENOMIC DNA]</scope>
    <source>
        <strain evidence="9 10">DSM 44509</strain>
    </source>
</reference>
<dbReference type="AlphaFoldDB" id="A0A4Q7YBJ8"/>
<feature type="signal peptide" evidence="7">
    <location>
        <begin position="1"/>
        <end position="21"/>
    </location>
</feature>
<evidence type="ECO:0000256" key="4">
    <source>
        <dbReference type="ARBA" id="ARBA00023157"/>
    </source>
</evidence>
<dbReference type="PANTHER" id="PTHR42852:SF6">
    <property type="entry name" value="THIOL:DISULFIDE INTERCHANGE PROTEIN DSBE"/>
    <property type="match status" value="1"/>
</dbReference>
<dbReference type="RefSeq" id="WP_104526544.1">
    <property type="nucleotide sequence ID" value="NZ_POQT01000001.1"/>
</dbReference>
<dbReference type="InterPro" id="IPR013740">
    <property type="entry name" value="Redoxin"/>
</dbReference>
<evidence type="ECO:0000256" key="3">
    <source>
        <dbReference type="ARBA" id="ARBA00022968"/>
    </source>
</evidence>
<dbReference type="Proteomes" id="UP000292507">
    <property type="component" value="Unassembled WGS sequence"/>
</dbReference>
<feature type="domain" description="Thioredoxin" evidence="8">
    <location>
        <begin position="37"/>
        <end position="189"/>
    </location>
</feature>
<evidence type="ECO:0000256" key="7">
    <source>
        <dbReference type="SAM" id="SignalP"/>
    </source>
</evidence>
<name>A0A4Q7YBJ8_9ACTN</name>
<dbReference type="EMBL" id="SHKV01000001">
    <property type="protein sequence ID" value="RZU34248.1"/>
    <property type="molecule type" value="Genomic_DNA"/>
</dbReference>
<dbReference type="InterPro" id="IPR017937">
    <property type="entry name" value="Thioredoxin_CS"/>
</dbReference>
<keyword evidence="9" id="KW-0413">Isomerase</keyword>
<proteinExistence type="predicted"/>
<evidence type="ECO:0000256" key="1">
    <source>
        <dbReference type="ARBA" id="ARBA00004196"/>
    </source>
</evidence>
<accession>A0A4Q7YBJ8</accession>
<keyword evidence="3" id="KW-0735">Signal-anchor</keyword>
<keyword evidence="3" id="KW-0812">Transmembrane</keyword>
<dbReference type="GO" id="GO:0030313">
    <property type="term" value="C:cell envelope"/>
    <property type="evidence" value="ECO:0007669"/>
    <property type="project" value="UniProtKB-SubCell"/>
</dbReference>
<evidence type="ECO:0000256" key="6">
    <source>
        <dbReference type="SAM" id="MobiDB-lite"/>
    </source>
</evidence>
<dbReference type="GO" id="GO:0016491">
    <property type="term" value="F:oxidoreductase activity"/>
    <property type="evidence" value="ECO:0007669"/>
    <property type="project" value="InterPro"/>
</dbReference>
<sequence length="192" mass="19505">MRRLVPALLAGLSLLAAGCTASDGGPRAAAPSGSAAPSPLTPCPEQPATGATGAERLPALAFDCPGGGSLDLGRAPGVPMVVNLWGSWCPPCREEMPILQRFAETAGDEVRLVGVISKDGLPQATSFAQDAGVTFPSAYDADGELMAELGINALPFTYFLDADGALVHTEAGPVASVDELRALVGEHLGVQL</sequence>
<dbReference type="PROSITE" id="PS51352">
    <property type="entry name" value="THIOREDOXIN_2"/>
    <property type="match status" value="1"/>
</dbReference>
<dbReference type="InterPro" id="IPR036249">
    <property type="entry name" value="Thioredoxin-like_sf"/>
</dbReference>
<dbReference type="OrthoDB" id="9796554at2"/>
<dbReference type="InterPro" id="IPR050553">
    <property type="entry name" value="Thioredoxin_ResA/DsbE_sf"/>
</dbReference>
<evidence type="ECO:0000256" key="5">
    <source>
        <dbReference type="ARBA" id="ARBA00023284"/>
    </source>
</evidence>
<dbReference type="InterPro" id="IPR013766">
    <property type="entry name" value="Thioredoxin_domain"/>
</dbReference>
<dbReference type="PROSITE" id="PS00194">
    <property type="entry name" value="THIOREDOXIN_1"/>
    <property type="match status" value="1"/>
</dbReference>
<organism evidence="9 10">
    <name type="scientific">Blastococcus saxobsidens</name>
    <dbReference type="NCBI Taxonomy" id="138336"/>
    <lineage>
        <taxon>Bacteria</taxon>
        <taxon>Bacillati</taxon>
        <taxon>Actinomycetota</taxon>
        <taxon>Actinomycetes</taxon>
        <taxon>Geodermatophilales</taxon>
        <taxon>Geodermatophilaceae</taxon>
        <taxon>Blastococcus</taxon>
    </lineage>
</organism>
<evidence type="ECO:0000256" key="2">
    <source>
        <dbReference type="ARBA" id="ARBA00022748"/>
    </source>
</evidence>
<dbReference type="GO" id="GO:0017004">
    <property type="term" value="P:cytochrome complex assembly"/>
    <property type="evidence" value="ECO:0007669"/>
    <property type="project" value="UniProtKB-KW"/>
</dbReference>
<dbReference type="Gene3D" id="3.40.30.10">
    <property type="entry name" value="Glutaredoxin"/>
    <property type="match status" value="1"/>
</dbReference>
<feature type="chain" id="PRO_5038667938" evidence="7">
    <location>
        <begin position="22"/>
        <end position="192"/>
    </location>
</feature>
<evidence type="ECO:0000313" key="10">
    <source>
        <dbReference type="Proteomes" id="UP000292507"/>
    </source>
</evidence>
<comment type="caution">
    <text evidence="9">The sequence shown here is derived from an EMBL/GenBank/DDBJ whole genome shotgun (WGS) entry which is preliminary data.</text>
</comment>
<keyword evidence="10" id="KW-1185">Reference proteome</keyword>
<dbReference type="GO" id="GO:0016853">
    <property type="term" value="F:isomerase activity"/>
    <property type="evidence" value="ECO:0007669"/>
    <property type="project" value="UniProtKB-KW"/>
</dbReference>
<keyword evidence="2" id="KW-0201">Cytochrome c-type biogenesis</keyword>
<comment type="subcellular location">
    <subcellularLocation>
        <location evidence="1">Cell envelope</location>
    </subcellularLocation>
</comment>
<dbReference type="SUPFAM" id="SSF52833">
    <property type="entry name" value="Thioredoxin-like"/>
    <property type="match status" value="1"/>
</dbReference>
<dbReference type="PROSITE" id="PS51257">
    <property type="entry name" value="PROKAR_LIPOPROTEIN"/>
    <property type="match status" value="1"/>
</dbReference>
<keyword evidence="4" id="KW-1015">Disulfide bond</keyword>
<feature type="region of interest" description="Disordered" evidence="6">
    <location>
        <begin position="26"/>
        <end position="51"/>
    </location>
</feature>
<gene>
    <name evidence="9" type="ORF">BKA19_4010</name>
</gene>
<feature type="compositionally biased region" description="Low complexity" evidence="6">
    <location>
        <begin position="26"/>
        <end position="38"/>
    </location>
</feature>
<dbReference type="Pfam" id="PF08534">
    <property type="entry name" value="Redoxin"/>
    <property type="match status" value="1"/>
</dbReference>
<evidence type="ECO:0000313" key="9">
    <source>
        <dbReference type="EMBL" id="RZU34248.1"/>
    </source>
</evidence>